<evidence type="ECO:0000256" key="3">
    <source>
        <dbReference type="ARBA" id="ARBA00022833"/>
    </source>
</evidence>
<keyword evidence="3 4" id="KW-0862">Zinc</keyword>
<dbReference type="PROSITE" id="PS50103">
    <property type="entry name" value="ZF_C3H1"/>
    <property type="match status" value="1"/>
</dbReference>
<dbReference type="InterPro" id="IPR032378">
    <property type="entry name" value="ZC3H15/TMA46_C"/>
</dbReference>
<feature type="domain" description="C3H1-type" evidence="6">
    <location>
        <begin position="71"/>
        <end position="98"/>
    </location>
</feature>
<dbReference type="GO" id="GO:0002181">
    <property type="term" value="P:cytoplasmic translation"/>
    <property type="evidence" value="ECO:0007669"/>
    <property type="project" value="TreeGrafter"/>
</dbReference>
<keyword evidence="2 4" id="KW-0863">Zinc-finger</keyword>
<keyword evidence="8" id="KW-1185">Reference proteome</keyword>
<gene>
    <name evidence="7" type="ORF">NAPIS_ORF00188</name>
</gene>
<protein>
    <submittedName>
        <fullName evidence="7">Ccch finger dna binding protein</fullName>
    </submittedName>
</protein>
<evidence type="ECO:0000313" key="7">
    <source>
        <dbReference type="EMBL" id="EQB62226.1"/>
    </source>
</evidence>
<keyword evidence="5" id="KW-0175">Coiled coil</keyword>
<evidence type="ECO:0000259" key="6">
    <source>
        <dbReference type="PROSITE" id="PS50103"/>
    </source>
</evidence>
<dbReference type="InterPro" id="IPR000571">
    <property type="entry name" value="Znf_CCCH"/>
</dbReference>
<dbReference type="Proteomes" id="UP000053780">
    <property type="component" value="Unassembled WGS sequence"/>
</dbReference>
<dbReference type="EMBL" id="KE646947">
    <property type="protein sequence ID" value="EQB62226.1"/>
    <property type="molecule type" value="Genomic_DNA"/>
</dbReference>
<feature type="zinc finger region" description="C3H1-type" evidence="4">
    <location>
        <begin position="71"/>
        <end position="98"/>
    </location>
</feature>
<dbReference type="GO" id="GO:0008270">
    <property type="term" value="F:zinc ion binding"/>
    <property type="evidence" value="ECO:0007669"/>
    <property type="project" value="UniProtKB-KW"/>
</dbReference>
<dbReference type="OrthoDB" id="278280at2759"/>
<accession>T0MGG9</accession>
<proteinExistence type="predicted"/>
<organism evidence="7 8">
    <name type="scientific">Vairimorpha apis BRL 01</name>
    <dbReference type="NCBI Taxonomy" id="1037528"/>
    <lineage>
        <taxon>Eukaryota</taxon>
        <taxon>Fungi</taxon>
        <taxon>Fungi incertae sedis</taxon>
        <taxon>Microsporidia</taxon>
        <taxon>Nosematidae</taxon>
        <taxon>Vairimorpha</taxon>
    </lineage>
</organism>
<evidence type="ECO:0000256" key="2">
    <source>
        <dbReference type="ARBA" id="ARBA00022771"/>
    </source>
</evidence>
<dbReference type="Gene3D" id="6.20.400.10">
    <property type="match status" value="1"/>
</dbReference>
<evidence type="ECO:0000256" key="1">
    <source>
        <dbReference type="ARBA" id="ARBA00022723"/>
    </source>
</evidence>
<evidence type="ECO:0000313" key="8">
    <source>
        <dbReference type="Proteomes" id="UP000053780"/>
    </source>
</evidence>
<dbReference type="Gene3D" id="3.30.1370.210">
    <property type="match status" value="1"/>
</dbReference>
<name>T0MGG9_9MICR</name>
<dbReference type="PANTHER" id="PTHR12681">
    <property type="entry name" value="ZINC FINGER-CONTAINING PROTEIN P48ZNF"/>
    <property type="match status" value="1"/>
</dbReference>
<reference evidence="7 8" key="1">
    <citation type="journal article" date="2013" name="BMC Genomics">
        <title>Genome sequencing and comparative genomics of honey bee microsporidia, Nosema apis reveal novel insights into host-parasite interactions.</title>
        <authorList>
            <person name="Chen Yp."/>
            <person name="Pettis J.S."/>
            <person name="Zhao Y."/>
            <person name="Liu X."/>
            <person name="Tallon L.J."/>
            <person name="Sadzewicz L.D."/>
            <person name="Li R."/>
            <person name="Zheng H."/>
            <person name="Huang S."/>
            <person name="Zhang X."/>
            <person name="Hamilton M.C."/>
            <person name="Pernal S.F."/>
            <person name="Melathopoulos A.P."/>
            <person name="Yan X."/>
            <person name="Evans J.D."/>
        </authorList>
    </citation>
    <scope>NUCLEOTIDE SEQUENCE [LARGE SCALE GENOMIC DNA]</scope>
    <source>
        <strain evidence="7 8">BRL 01</strain>
    </source>
</reference>
<evidence type="ECO:0000256" key="4">
    <source>
        <dbReference type="PROSITE-ProRule" id="PRU00723"/>
    </source>
</evidence>
<dbReference type="HOGENOM" id="CLU_061846_0_0_1"/>
<dbReference type="VEuPathDB" id="MicrosporidiaDB:NAPIS_ORF00188"/>
<dbReference type="GO" id="GO:0003729">
    <property type="term" value="F:mRNA binding"/>
    <property type="evidence" value="ECO:0007669"/>
    <property type="project" value="TreeGrafter"/>
</dbReference>
<dbReference type="Pfam" id="PF16543">
    <property type="entry name" value="DFRP_C"/>
    <property type="match status" value="1"/>
</dbReference>
<dbReference type="GO" id="GO:0005829">
    <property type="term" value="C:cytosol"/>
    <property type="evidence" value="ECO:0007669"/>
    <property type="project" value="TreeGrafter"/>
</dbReference>
<keyword evidence="1 4" id="KW-0479">Metal-binding</keyword>
<dbReference type="AlphaFoldDB" id="T0MGG9"/>
<feature type="coiled-coil region" evidence="5">
    <location>
        <begin position="2"/>
        <end position="52"/>
    </location>
</feature>
<evidence type="ECO:0000256" key="5">
    <source>
        <dbReference type="SAM" id="Coils"/>
    </source>
</evidence>
<dbReference type="PANTHER" id="PTHR12681:SF0">
    <property type="entry name" value="ZINC FINGER CCCH DOMAIN-CONTAINING PROTEIN 15"/>
    <property type="match status" value="1"/>
</dbReference>
<sequence length="227" mass="26494">MAKKQQVTQKDIKAQIKELEEKTFGLKNKKQKAALEKQIEALRIKDNELKKNKIKKDMKQPIIQKIPVGVDPKTVQCINYVNKCCNEGLNCRFAHDTVKKVEKISIIEKNEPKHVCRFLIDALNNKEYSANWKCPFSKCSDIHKLIDLKGDTSAELSLEEYLELSRQSLGDNLTPLTEENFKIWKEKKLKKKLNIKKRLRLLLPVKKELNYLKTVLICLWMTTQQSN</sequence>